<dbReference type="InterPro" id="IPR041588">
    <property type="entry name" value="Integrase_H2C2"/>
</dbReference>
<dbReference type="FunFam" id="1.10.340.70:FF:000001">
    <property type="entry name" value="Retrovirus-related Pol polyprotein from transposon gypsy-like Protein"/>
    <property type="match status" value="1"/>
</dbReference>
<gene>
    <name evidence="2" type="ORF">Zmor_001454</name>
</gene>
<evidence type="ECO:0000259" key="1">
    <source>
        <dbReference type="Pfam" id="PF17921"/>
    </source>
</evidence>
<feature type="domain" description="Integrase zinc-binding" evidence="1">
    <location>
        <begin position="57"/>
        <end position="109"/>
    </location>
</feature>
<sequence length="165" mass="18267">MMGRNGLLGRKHHTSHLLSKRYGISRTPYASRAVCLSELGKVRMGGTMQLVAPALGTKEVLREMHNGGASAHSGINKTLSKVREIFYCIRCREDVENWCNKCKTCAAVKGPKGSPFGRTAVDIGSLPITEEGNKYMKKIKGYGNLLQGKLSNVHEMLRHKNRVIE</sequence>
<proteinExistence type="predicted"/>
<dbReference type="Gene3D" id="1.10.340.70">
    <property type="match status" value="1"/>
</dbReference>
<dbReference type="EMBL" id="JALNTZ010000001">
    <property type="protein sequence ID" value="KAJ3665992.1"/>
    <property type="molecule type" value="Genomic_DNA"/>
</dbReference>
<organism evidence="2 3">
    <name type="scientific">Zophobas morio</name>
    <dbReference type="NCBI Taxonomy" id="2755281"/>
    <lineage>
        <taxon>Eukaryota</taxon>
        <taxon>Metazoa</taxon>
        <taxon>Ecdysozoa</taxon>
        <taxon>Arthropoda</taxon>
        <taxon>Hexapoda</taxon>
        <taxon>Insecta</taxon>
        <taxon>Pterygota</taxon>
        <taxon>Neoptera</taxon>
        <taxon>Endopterygota</taxon>
        <taxon>Coleoptera</taxon>
        <taxon>Polyphaga</taxon>
        <taxon>Cucujiformia</taxon>
        <taxon>Tenebrionidae</taxon>
        <taxon>Zophobas</taxon>
    </lineage>
</organism>
<comment type="caution">
    <text evidence="2">The sequence shown here is derived from an EMBL/GenBank/DDBJ whole genome shotgun (WGS) entry which is preliminary data.</text>
</comment>
<dbReference type="Proteomes" id="UP001168821">
    <property type="component" value="Unassembled WGS sequence"/>
</dbReference>
<dbReference type="Pfam" id="PF17921">
    <property type="entry name" value="Integrase_H2C2"/>
    <property type="match status" value="1"/>
</dbReference>
<reference evidence="2" key="1">
    <citation type="journal article" date="2023" name="G3 (Bethesda)">
        <title>Whole genome assemblies of Zophobas morio and Tenebrio molitor.</title>
        <authorList>
            <person name="Kaur S."/>
            <person name="Stinson S.A."/>
            <person name="diCenzo G.C."/>
        </authorList>
    </citation>
    <scope>NUCLEOTIDE SEQUENCE</scope>
    <source>
        <strain evidence="2">QUZm001</strain>
    </source>
</reference>
<dbReference type="AlphaFoldDB" id="A0AA38MSM8"/>
<evidence type="ECO:0000313" key="3">
    <source>
        <dbReference type="Proteomes" id="UP001168821"/>
    </source>
</evidence>
<accession>A0AA38MSM8</accession>
<keyword evidence="3" id="KW-1185">Reference proteome</keyword>
<evidence type="ECO:0000313" key="2">
    <source>
        <dbReference type="EMBL" id="KAJ3665992.1"/>
    </source>
</evidence>
<protein>
    <recommendedName>
        <fullName evidence="1">Integrase zinc-binding domain-containing protein</fullName>
    </recommendedName>
</protein>
<name>A0AA38MSM8_9CUCU</name>